<feature type="domain" description="Response regulatory" evidence="12">
    <location>
        <begin position="565"/>
        <end position="682"/>
    </location>
</feature>
<dbReference type="Gene3D" id="1.10.287.130">
    <property type="match status" value="1"/>
</dbReference>
<keyword evidence="9" id="KW-0175">Coiled coil</keyword>
<evidence type="ECO:0000256" key="5">
    <source>
        <dbReference type="ARBA" id="ARBA00022679"/>
    </source>
</evidence>
<dbReference type="InterPro" id="IPR004358">
    <property type="entry name" value="Sig_transdc_His_kin-like_C"/>
</dbReference>
<dbReference type="PROSITE" id="PS50109">
    <property type="entry name" value="HIS_KIN"/>
    <property type="match status" value="1"/>
</dbReference>
<sequence>MRSFFLVIWFRDIPIAKKLHFTIGIMAFLIIVELFTLNFSVNTLSAIRTLIGAEGLWSKAQKDGLSHLRIYAYSHNEKDYQAFLQYMKVPLGDGDARRALEQENPDYKAARKGFLAGRMHPDDVDDAIKLLHRFVRIKYIQTTVQYWKEAEHILMKIIPVSHQLHERVTSGTMSAEETKFYLDYIEKINTQLTPIADNFSFSLGEGSRWFENRILTLLVFLALSIELTGILIAISISRGIQNGIKAIIAGARMVEKERFVRVKVFSHDEIGQLATSFNQMTDKLELTITNLKAEEIKAKNEKERAEASEKIKRVFIANMSHEILTPMNAILGFTLLMEESEMNNEQKEYIAAIRRSGEFLQILINNILDISKIEAGKVVLEYKPVDIHDLVKTTVSLLKPEAAKKTLSLNYKADKMIPKLVLGDGIRLSQILLNLISNAVRYTTYGSVFTDAYVIDNTGDVVWIEFSVQDTGPGIPYEKQDKIFESFDQIKQSHHLGGIGLGLSMAKHLVDLHGGKIFIKTSTSKGSDFRVILPFRKQDVKPDKQLPAISTRQTPAGLARIKGIRILIADDNHLNQLLIRKVLEKRNYNVEVVENGQLAVDKLTENYYDIVLMDLDMPELNGYEATTAIRNFQDEKSNIPIIAITAHATADVMEKCYACGMNDFIAKPFDAEVLHQKIMTFANQFADVSGK</sequence>
<proteinExistence type="predicted"/>
<protein>
    <recommendedName>
        <fullName evidence="3">histidine kinase</fullName>
        <ecNumber evidence="3">2.7.13.3</ecNumber>
    </recommendedName>
</protein>
<dbReference type="EMBL" id="BAAAZC010000004">
    <property type="protein sequence ID" value="GAA3959520.1"/>
    <property type="molecule type" value="Genomic_DNA"/>
</dbReference>
<dbReference type="Gene3D" id="6.10.340.10">
    <property type="match status" value="1"/>
</dbReference>
<dbReference type="Gene3D" id="3.30.565.10">
    <property type="entry name" value="Histidine kinase-like ATPase, C-terminal domain"/>
    <property type="match status" value="1"/>
</dbReference>
<keyword evidence="5" id="KW-0808">Transferase</keyword>
<keyword evidence="6" id="KW-0418">Kinase</keyword>
<feature type="coiled-coil region" evidence="9">
    <location>
        <begin position="281"/>
        <end position="313"/>
    </location>
</feature>
<evidence type="ECO:0000256" key="10">
    <source>
        <dbReference type="SAM" id="Phobius"/>
    </source>
</evidence>
<feature type="domain" description="Histidine kinase" evidence="11">
    <location>
        <begin position="318"/>
        <end position="537"/>
    </location>
</feature>
<dbReference type="CDD" id="cd17546">
    <property type="entry name" value="REC_hyHK_CKI1_RcsC-like"/>
    <property type="match status" value="1"/>
</dbReference>
<evidence type="ECO:0000256" key="2">
    <source>
        <dbReference type="ARBA" id="ARBA00004370"/>
    </source>
</evidence>
<comment type="catalytic activity">
    <reaction evidence="1">
        <text>ATP + protein L-histidine = ADP + protein N-phospho-L-histidine.</text>
        <dbReference type="EC" id="2.7.13.3"/>
    </reaction>
</comment>
<evidence type="ECO:0000259" key="13">
    <source>
        <dbReference type="PROSITE" id="PS50885"/>
    </source>
</evidence>
<keyword evidence="15" id="KW-1185">Reference proteome</keyword>
<dbReference type="InterPro" id="IPR001789">
    <property type="entry name" value="Sig_transdc_resp-reg_receiver"/>
</dbReference>
<dbReference type="CDD" id="cd06225">
    <property type="entry name" value="HAMP"/>
    <property type="match status" value="1"/>
</dbReference>
<dbReference type="InterPro" id="IPR003660">
    <property type="entry name" value="HAMP_dom"/>
</dbReference>
<dbReference type="SUPFAM" id="SSF52172">
    <property type="entry name" value="CheY-like"/>
    <property type="match status" value="1"/>
</dbReference>
<dbReference type="InterPro" id="IPR036890">
    <property type="entry name" value="HATPase_C_sf"/>
</dbReference>
<feature type="domain" description="HAMP" evidence="13">
    <location>
        <begin position="238"/>
        <end position="289"/>
    </location>
</feature>
<dbReference type="Pfam" id="PF00072">
    <property type="entry name" value="Response_reg"/>
    <property type="match status" value="1"/>
</dbReference>
<keyword evidence="7" id="KW-0902">Two-component regulatory system</keyword>
<accession>A0ABP7P4H7</accession>
<dbReference type="PROSITE" id="PS50885">
    <property type="entry name" value="HAMP"/>
    <property type="match status" value="1"/>
</dbReference>
<comment type="caution">
    <text evidence="14">The sequence shown here is derived from an EMBL/GenBank/DDBJ whole genome shotgun (WGS) entry which is preliminary data.</text>
</comment>
<dbReference type="Gene3D" id="3.40.50.2300">
    <property type="match status" value="1"/>
</dbReference>
<evidence type="ECO:0000259" key="11">
    <source>
        <dbReference type="PROSITE" id="PS50109"/>
    </source>
</evidence>
<feature type="transmembrane region" description="Helical" evidence="10">
    <location>
        <begin position="214"/>
        <end position="236"/>
    </location>
</feature>
<organism evidence="14 15">
    <name type="scientific">Mucilaginibacter dorajii</name>
    <dbReference type="NCBI Taxonomy" id="692994"/>
    <lineage>
        <taxon>Bacteria</taxon>
        <taxon>Pseudomonadati</taxon>
        <taxon>Bacteroidota</taxon>
        <taxon>Sphingobacteriia</taxon>
        <taxon>Sphingobacteriales</taxon>
        <taxon>Sphingobacteriaceae</taxon>
        <taxon>Mucilaginibacter</taxon>
    </lineage>
</organism>
<dbReference type="CDD" id="cd00082">
    <property type="entry name" value="HisKA"/>
    <property type="match status" value="1"/>
</dbReference>
<feature type="modified residue" description="4-aspartylphosphate" evidence="8">
    <location>
        <position position="614"/>
    </location>
</feature>
<evidence type="ECO:0000256" key="3">
    <source>
        <dbReference type="ARBA" id="ARBA00012438"/>
    </source>
</evidence>
<dbReference type="EC" id="2.7.13.3" evidence="3"/>
<dbReference type="InterPro" id="IPR005467">
    <property type="entry name" value="His_kinase_dom"/>
</dbReference>
<dbReference type="InterPro" id="IPR011006">
    <property type="entry name" value="CheY-like_superfamily"/>
</dbReference>
<evidence type="ECO:0000259" key="12">
    <source>
        <dbReference type="PROSITE" id="PS50110"/>
    </source>
</evidence>
<keyword evidence="10" id="KW-1133">Transmembrane helix</keyword>
<evidence type="ECO:0000256" key="6">
    <source>
        <dbReference type="ARBA" id="ARBA00022777"/>
    </source>
</evidence>
<evidence type="ECO:0000256" key="1">
    <source>
        <dbReference type="ARBA" id="ARBA00000085"/>
    </source>
</evidence>
<dbReference type="PANTHER" id="PTHR45339">
    <property type="entry name" value="HYBRID SIGNAL TRANSDUCTION HISTIDINE KINASE J"/>
    <property type="match status" value="1"/>
</dbReference>
<dbReference type="PROSITE" id="PS50110">
    <property type="entry name" value="RESPONSE_REGULATORY"/>
    <property type="match status" value="1"/>
</dbReference>
<dbReference type="InterPro" id="IPR036097">
    <property type="entry name" value="HisK_dim/P_sf"/>
</dbReference>
<dbReference type="SMART" id="SM00304">
    <property type="entry name" value="HAMP"/>
    <property type="match status" value="1"/>
</dbReference>
<evidence type="ECO:0000256" key="4">
    <source>
        <dbReference type="ARBA" id="ARBA00022553"/>
    </source>
</evidence>
<dbReference type="SMART" id="SM00387">
    <property type="entry name" value="HATPase_c"/>
    <property type="match status" value="1"/>
</dbReference>
<feature type="transmembrane region" description="Helical" evidence="10">
    <location>
        <begin position="20"/>
        <end position="41"/>
    </location>
</feature>
<evidence type="ECO:0000256" key="9">
    <source>
        <dbReference type="SAM" id="Coils"/>
    </source>
</evidence>
<dbReference type="InterPro" id="IPR003594">
    <property type="entry name" value="HATPase_dom"/>
</dbReference>
<dbReference type="Pfam" id="PF00512">
    <property type="entry name" value="HisKA"/>
    <property type="match status" value="1"/>
</dbReference>
<dbReference type="Proteomes" id="UP001500742">
    <property type="component" value="Unassembled WGS sequence"/>
</dbReference>
<evidence type="ECO:0000313" key="15">
    <source>
        <dbReference type="Proteomes" id="UP001500742"/>
    </source>
</evidence>
<keyword evidence="4 8" id="KW-0597">Phosphoprotein</keyword>
<dbReference type="SUPFAM" id="SSF55874">
    <property type="entry name" value="ATPase domain of HSP90 chaperone/DNA topoisomerase II/histidine kinase"/>
    <property type="match status" value="1"/>
</dbReference>
<dbReference type="SMART" id="SM00388">
    <property type="entry name" value="HisKA"/>
    <property type="match status" value="1"/>
</dbReference>
<evidence type="ECO:0000313" key="14">
    <source>
        <dbReference type="EMBL" id="GAA3959520.1"/>
    </source>
</evidence>
<dbReference type="Pfam" id="PF00672">
    <property type="entry name" value="HAMP"/>
    <property type="match status" value="1"/>
</dbReference>
<comment type="subcellular location">
    <subcellularLocation>
        <location evidence="2">Membrane</location>
    </subcellularLocation>
</comment>
<reference evidence="15" key="1">
    <citation type="journal article" date="2019" name="Int. J. Syst. Evol. Microbiol.">
        <title>The Global Catalogue of Microorganisms (GCM) 10K type strain sequencing project: providing services to taxonomists for standard genome sequencing and annotation.</title>
        <authorList>
            <consortium name="The Broad Institute Genomics Platform"/>
            <consortium name="The Broad Institute Genome Sequencing Center for Infectious Disease"/>
            <person name="Wu L."/>
            <person name="Ma J."/>
        </authorList>
    </citation>
    <scope>NUCLEOTIDE SEQUENCE [LARGE SCALE GENOMIC DNA]</scope>
    <source>
        <strain evidence="15">JCM 16601</strain>
    </source>
</reference>
<dbReference type="PANTHER" id="PTHR45339:SF1">
    <property type="entry name" value="HYBRID SIGNAL TRANSDUCTION HISTIDINE KINASE J"/>
    <property type="match status" value="1"/>
</dbReference>
<keyword evidence="10" id="KW-0812">Transmembrane</keyword>
<gene>
    <name evidence="14" type="ORF">GCM10022210_03760</name>
</gene>
<dbReference type="InterPro" id="IPR003661">
    <property type="entry name" value="HisK_dim/P_dom"/>
</dbReference>
<dbReference type="SUPFAM" id="SSF47384">
    <property type="entry name" value="Homodimeric domain of signal transducing histidine kinase"/>
    <property type="match status" value="1"/>
</dbReference>
<evidence type="ECO:0000256" key="7">
    <source>
        <dbReference type="ARBA" id="ARBA00023012"/>
    </source>
</evidence>
<evidence type="ECO:0000256" key="8">
    <source>
        <dbReference type="PROSITE-ProRule" id="PRU00169"/>
    </source>
</evidence>
<dbReference type="PRINTS" id="PR00344">
    <property type="entry name" value="BCTRLSENSOR"/>
</dbReference>
<dbReference type="Pfam" id="PF02518">
    <property type="entry name" value="HATPase_c"/>
    <property type="match status" value="1"/>
</dbReference>
<dbReference type="RefSeq" id="WP_259090579.1">
    <property type="nucleotide sequence ID" value="NZ_BAAAZC010000004.1"/>
</dbReference>
<dbReference type="SMART" id="SM00448">
    <property type="entry name" value="REC"/>
    <property type="match status" value="1"/>
</dbReference>
<name>A0ABP7P4H7_9SPHI</name>
<keyword evidence="10" id="KW-0472">Membrane</keyword>